<dbReference type="PANTHER" id="PTHR15191:SF3">
    <property type="entry name" value="PITUITARY TUMOR-TRANSFORMING GENE PROTEIN-BINDING FACTOR"/>
    <property type="match status" value="1"/>
</dbReference>
<dbReference type="AlphaFoldDB" id="A0A1C7NQZ8"/>
<keyword evidence="1" id="KW-0472">Membrane</keyword>
<protein>
    <recommendedName>
        <fullName evidence="4">PSI domain-containing protein</fullName>
    </recommendedName>
</protein>
<keyword evidence="3" id="KW-1185">Reference proteome</keyword>
<dbReference type="OrthoDB" id="2290908at2759"/>
<gene>
    <name evidence="2" type="ORF">A0J61_00518</name>
</gene>
<keyword evidence="1" id="KW-1133">Transmembrane helix</keyword>
<sequence>MNLVTTQDCSQWTTCNSCIAHSGCGYCSELERCFQTNWIGTESPCQLGDTYYQQCHVSLFSITLLSGVMLTIAFIGLVLLCCCLCRYYRNRQDNEEEEGRPLLNPNDRSLRRTSTYYQWNQPPPKKQVKHQPSFSADELSVAYQNNWEGRKKALLKKYERPTS</sequence>
<proteinExistence type="predicted"/>
<dbReference type="GO" id="GO:0005634">
    <property type="term" value="C:nucleus"/>
    <property type="evidence" value="ECO:0007669"/>
    <property type="project" value="TreeGrafter"/>
</dbReference>
<dbReference type="Proteomes" id="UP000093000">
    <property type="component" value="Unassembled WGS sequence"/>
</dbReference>
<comment type="caution">
    <text evidence="2">The sequence shown here is derived from an EMBL/GenBank/DDBJ whole genome shotgun (WGS) entry which is preliminary data.</text>
</comment>
<dbReference type="InParanoid" id="A0A1C7NQZ8"/>
<dbReference type="GO" id="GO:0005737">
    <property type="term" value="C:cytoplasm"/>
    <property type="evidence" value="ECO:0007669"/>
    <property type="project" value="TreeGrafter"/>
</dbReference>
<dbReference type="PANTHER" id="PTHR15191">
    <property type="entry name" value="PROTEIN CBG20567"/>
    <property type="match status" value="1"/>
</dbReference>
<organism evidence="2 3">
    <name type="scientific">Choanephora cucurbitarum</name>
    <dbReference type="NCBI Taxonomy" id="101091"/>
    <lineage>
        <taxon>Eukaryota</taxon>
        <taxon>Fungi</taxon>
        <taxon>Fungi incertae sedis</taxon>
        <taxon>Mucoromycota</taxon>
        <taxon>Mucoromycotina</taxon>
        <taxon>Mucoromycetes</taxon>
        <taxon>Mucorales</taxon>
        <taxon>Mucorineae</taxon>
        <taxon>Choanephoraceae</taxon>
        <taxon>Choanephoroideae</taxon>
        <taxon>Choanephora</taxon>
    </lineage>
</organism>
<evidence type="ECO:0000313" key="2">
    <source>
        <dbReference type="EMBL" id="OBZ91458.1"/>
    </source>
</evidence>
<keyword evidence="1" id="KW-0812">Transmembrane</keyword>
<evidence type="ECO:0000256" key="1">
    <source>
        <dbReference type="SAM" id="Phobius"/>
    </source>
</evidence>
<dbReference type="InterPro" id="IPR052304">
    <property type="entry name" value="PTTG1IP"/>
</dbReference>
<accession>A0A1C7NQZ8</accession>
<feature type="transmembrane region" description="Helical" evidence="1">
    <location>
        <begin position="59"/>
        <end position="85"/>
    </location>
</feature>
<name>A0A1C7NQZ8_9FUNG</name>
<dbReference type="GO" id="GO:0006606">
    <property type="term" value="P:protein import into nucleus"/>
    <property type="evidence" value="ECO:0007669"/>
    <property type="project" value="TreeGrafter"/>
</dbReference>
<dbReference type="EMBL" id="LUGH01000011">
    <property type="protein sequence ID" value="OBZ91458.1"/>
    <property type="molecule type" value="Genomic_DNA"/>
</dbReference>
<evidence type="ECO:0008006" key="4">
    <source>
        <dbReference type="Google" id="ProtNLM"/>
    </source>
</evidence>
<reference evidence="2 3" key="1">
    <citation type="submission" date="2016-03" db="EMBL/GenBank/DDBJ databases">
        <title>Choanephora cucurbitarum.</title>
        <authorList>
            <person name="Min B."/>
            <person name="Park H."/>
            <person name="Park J.-H."/>
            <person name="Shin H.-D."/>
            <person name="Choi I.-G."/>
        </authorList>
    </citation>
    <scope>NUCLEOTIDE SEQUENCE [LARGE SCALE GENOMIC DNA]</scope>
    <source>
        <strain evidence="2 3">KUS-F28377</strain>
    </source>
</reference>
<evidence type="ECO:0000313" key="3">
    <source>
        <dbReference type="Proteomes" id="UP000093000"/>
    </source>
</evidence>